<dbReference type="GO" id="GO:0046872">
    <property type="term" value="F:metal ion binding"/>
    <property type="evidence" value="ECO:0007669"/>
    <property type="project" value="UniProtKB-KW"/>
</dbReference>
<evidence type="ECO:0000313" key="4">
    <source>
        <dbReference type="EMBL" id="THU80473.1"/>
    </source>
</evidence>
<feature type="non-terminal residue" evidence="4">
    <location>
        <position position="1"/>
    </location>
</feature>
<dbReference type="EMBL" id="ML179901">
    <property type="protein sequence ID" value="THU80473.1"/>
    <property type="molecule type" value="Genomic_DNA"/>
</dbReference>
<proteinExistence type="predicted"/>
<dbReference type="AlphaFoldDB" id="A0A4S8KXA0"/>
<comment type="cofactor">
    <cofactor evidence="1">
        <name>a divalent metal cation</name>
        <dbReference type="ChEBI" id="CHEBI:60240"/>
    </cofactor>
</comment>
<name>A0A4S8KXA0_DENBC</name>
<dbReference type="Pfam" id="PF13359">
    <property type="entry name" value="DDE_Tnp_4"/>
    <property type="match status" value="1"/>
</dbReference>
<evidence type="ECO:0000313" key="5">
    <source>
        <dbReference type="Proteomes" id="UP000297245"/>
    </source>
</evidence>
<evidence type="ECO:0000256" key="1">
    <source>
        <dbReference type="ARBA" id="ARBA00001968"/>
    </source>
</evidence>
<evidence type="ECO:0000256" key="2">
    <source>
        <dbReference type="ARBA" id="ARBA00022723"/>
    </source>
</evidence>
<accession>A0A4S8KXA0</accession>
<protein>
    <recommendedName>
        <fullName evidence="3">DDE Tnp4 domain-containing protein</fullName>
    </recommendedName>
</protein>
<keyword evidence="2" id="KW-0479">Metal-binding</keyword>
<feature type="domain" description="DDE Tnp4" evidence="3">
    <location>
        <begin position="2"/>
        <end position="127"/>
    </location>
</feature>
<evidence type="ECO:0000259" key="3">
    <source>
        <dbReference type="Pfam" id="PF13359"/>
    </source>
</evidence>
<gene>
    <name evidence="4" type="ORF">K435DRAFT_695627</name>
</gene>
<keyword evidence="5" id="KW-1185">Reference proteome</keyword>
<dbReference type="InterPro" id="IPR027806">
    <property type="entry name" value="HARBI1_dom"/>
</dbReference>
<dbReference type="OrthoDB" id="2649667at2759"/>
<reference evidence="4 5" key="1">
    <citation type="journal article" date="2019" name="Nat. Ecol. Evol.">
        <title>Megaphylogeny resolves global patterns of mushroom evolution.</title>
        <authorList>
            <person name="Varga T."/>
            <person name="Krizsan K."/>
            <person name="Foldi C."/>
            <person name="Dima B."/>
            <person name="Sanchez-Garcia M."/>
            <person name="Sanchez-Ramirez S."/>
            <person name="Szollosi G.J."/>
            <person name="Szarkandi J.G."/>
            <person name="Papp V."/>
            <person name="Albert L."/>
            <person name="Andreopoulos W."/>
            <person name="Angelini C."/>
            <person name="Antonin V."/>
            <person name="Barry K.W."/>
            <person name="Bougher N.L."/>
            <person name="Buchanan P."/>
            <person name="Buyck B."/>
            <person name="Bense V."/>
            <person name="Catcheside P."/>
            <person name="Chovatia M."/>
            <person name="Cooper J."/>
            <person name="Damon W."/>
            <person name="Desjardin D."/>
            <person name="Finy P."/>
            <person name="Geml J."/>
            <person name="Haridas S."/>
            <person name="Hughes K."/>
            <person name="Justo A."/>
            <person name="Karasinski D."/>
            <person name="Kautmanova I."/>
            <person name="Kiss B."/>
            <person name="Kocsube S."/>
            <person name="Kotiranta H."/>
            <person name="LaButti K.M."/>
            <person name="Lechner B.E."/>
            <person name="Liimatainen K."/>
            <person name="Lipzen A."/>
            <person name="Lukacs Z."/>
            <person name="Mihaltcheva S."/>
            <person name="Morgado L.N."/>
            <person name="Niskanen T."/>
            <person name="Noordeloos M.E."/>
            <person name="Ohm R.A."/>
            <person name="Ortiz-Santana B."/>
            <person name="Ovrebo C."/>
            <person name="Racz N."/>
            <person name="Riley R."/>
            <person name="Savchenko A."/>
            <person name="Shiryaev A."/>
            <person name="Soop K."/>
            <person name="Spirin V."/>
            <person name="Szebenyi C."/>
            <person name="Tomsovsky M."/>
            <person name="Tulloss R.E."/>
            <person name="Uehling J."/>
            <person name="Grigoriev I.V."/>
            <person name="Vagvolgyi C."/>
            <person name="Papp T."/>
            <person name="Martin F.M."/>
            <person name="Miettinen O."/>
            <person name="Hibbett D.S."/>
            <person name="Nagy L.G."/>
        </authorList>
    </citation>
    <scope>NUCLEOTIDE SEQUENCE [LARGE SCALE GENOMIC DNA]</scope>
    <source>
        <strain evidence="4 5">CBS 962.96</strain>
    </source>
</reference>
<sequence length="206" mass="23761">LVTTPDLRIVDFAVGLPGSQHDASAWEETHLFKEHDKLLGKDEFVWADSAYPLRIWCQSPYKRPEKDLPENTEFNYHVSAVRIRSEHGVGYFKGRWSSLRGLRLRIDNRKSLQFASLWIIVCIILHNFALEHEDDIDHSSDVFFRRGNQIVHGEISDKEAEQIAHEMAGGTNVEEEGDEIGLLEGKLKREELKQLLFEYLGRTTSD</sequence>
<organism evidence="4 5">
    <name type="scientific">Dendrothele bispora (strain CBS 962.96)</name>
    <dbReference type="NCBI Taxonomy" id="1314807"/>
    <lineage>
        <taxon>Eukaryota</taxon>
        <taxon>Fungi</taxon>
        <taxon>Dikarya</taxon>
        <taxon>Basidiomycota</taxon>
        <taxon>Agaricomycotina</taxon>
        <taxon>Agaricomycetes</taxon>
        <taxon>Agaricomycetidae</taxon>
        <taxon>Agaricales</taxon>
        <taxon>Agaricales incertae sedis</taxon>
        <taxon>Dendrothele</taxon>
    </lineage>
</organism>
<dbReference type="Proteomes" id="UP000297245">
    <property type="component" value="Unassembled WGS sequence"/>
</dbReference>